<feature type="region of interest" description="Disordered" evidence="1">
    <location>
        <begin position="50"/>
        <end position="69"/>
    </location>
</feature>
<evidence type="ECO:0000256" key="1">
    <source>
        <dbReference type="SAM" id="MobiDB-lite"/>
    </source>
</evidence>
<reference evidence="2 3" key="1">
    <citation type="journal article" date="2018" name="BMC Genomics">
        <title>Comparative genome analyses reveal sequence features reflecting distinct modes of host-adaptation between dicot and monocot powdery mildew.</title>
        <authorList>
            <person name="Wu Y."/>
            <person name="Ma X."/>
            <person name="Pan Z."/>
            <person name="Kale S.D."/>
            <person name="Song Y."/>
            <person name="King H."/>
            <person name="Zhang Q."/>
            <person name="Presley C."/>
            <person name="Deng X."/>
            <person name="Wei C.I."/>
            <person name="Xiao S."/>
        </authorList>
    </citation>
    <scope>NUCLEOTIDE SEQUENCE [LARGE SCALE GENOMIC DNA]</scope>
    <source>
        <strain evidence="2">UMSG3</strain>
    </source>
</reference>
<dbReference type="AlphaFoldDB" id="A0A420HCZ8"/>
<evidence type="ECO:0000313" key="2">
    <source>
        <dbReference type="EMBL" id="RKF55320.1"/>
    </source>
</evidence>
<dbReference type="Proteomes" id="UP000283383">
    <property type="component" value="Unassembled WGS sequence"/>
</dbReference>
<evidence type="ECO:0000313" key="3">
    <source>
        <dbReference type="Proteomes" id="UP000283383"/>
    </source>
</evidence>
<sequence>MCPRFTADFQEIIVQTASFNEYLALNRDIKIRFVVSFLVFKCTGLNKATPVTPLDPRSPEAGFSGWPEL</sequence>
<organism evidence="2 3">
    <name type="scientific">Golovinomyces cichoracearum</name>
    <dbReference type="NCBI Taxonomy" id="62708"/>
    <lineage>
        <taxon>Eukaryota</taxon>
        <taxon>Fungi</taxon>
        <taxon>Dikarya</taxon>
        <taxon>Ascomycota</taxon>
        <taxon>Pezizomycotina</taxon>
        <taxon>Leotiomycetes</taxon>
        <taxon>Erysiphales</taxon>
        <taxon>Erysiphaceae</taxon>
        <taxon>Golovinomyces</taxon>
    </lineage>
</organism>
<comment type="caution">
    <text evidence="2">The sequence shown here is derived from an EMBL/GenBank/DDBJ whole genome shotgun (WGS) entry which is preliminary data.</text>
</comment>
<keyword evidence="3" id="KW-1185">Reference proteome</keyword>
<accession>A0A420HCZ8</accession>
<proteinExistence type="predicted"/>
<protein>
    <submittedName>
        <fullName evidence="2">Uncharacterized protein</fullName>
    </submittedName>
</protein>
<dbReference type="EMBL" id="MCBQ01020267">
    <property type="protein sequence ID" value="RKF55320.1"/>
    <property type="molecule type" value="Genomic_DNA"/>
</dbReference>
<gene>
    <name evidence="2" type="ORF">GcM3_202013</name>
</gene>
<name>A0A420HCZ8_9PEZI</name>